<dbReference type="AlphaFoldDB" id="A0AA85JH66"/>
<evidence type="ECO:0000256" key="17">
    <source>
        <dbReference type="PIRSR" id="PIRSR600243-1"/>
    </source>
</evidence>
<keyword evidence="7" id="KW-0963">Cytoplasm</keyword>
<comment type="subcellular location">
    <subcellularLocation>
        <location evidence="4">Membrane</location>
        <topology evidence="4">Multi-pass membrane protein</topology>
    </subcellularLocation>
    <subcellularLocation>
        <location evidence="3">Nucleus</location>
    </subcellularLocation>
</comment>
<dbReference type="PRINTS" id="PR00141">
    <property type="entry name" value="PROTEASOME"/>
</dbReference>
<keyword evidence="16" id="KW-0464">Manganese</keyword>
<evidence type="ECO:0000256" key="13">
    <source>
        <dbReference type="ARBA" id="ARBA00022942"/>
    </source>
</evidence>
<evidence type="ECO:0000256" key="3">
    <source>
        <dbReference type="ARBA" id="ARBA00004123"/>
    </source>
</evidence>
<sequence length="560" mass="62946">MESESYIKPIEHGLQCGETKIHFLHGTTTLAFKYSGGAIVATDSRATAGSYIASGTTKKIIEIDKFLLGTMAGGAADCQFWERVLTKHCRLFELRNKERISVAAASKLLANMIYNYKGMGLSIGTTIVGWDKNGPGIYYVDTDGNITSGNLFSVGSGSPYAYGVLDTKYKYEMKDEEAHALAMRSIFHATHRDAASGGFVNLWVCEYLIYYVTIYNCFWPYILRNDVENKREAKAGVSVMVLADTHLLGYVLGHPIDRIRRDWQMKRAFQASLYLLRPNVVIILGDILDEGKWATVVGNHDIGFHYATNGFLNDRFHNDIGGNVFTPPIYLWSFSGIHFVFANSVAFEGDNCDLCYKASMTLKSIKRYLDCLRMFASTNAESCYSKELSMGLSDKNPYISVNLNDPSNFVYSRPVLLQHFPLHRTSDIGCPTKPLDAMPNHLRQVPNKPKIDCLSKEATKELLESLRPRLVLSGHTHYSCKISHSFGNFSDSVVTEWSVASFSWRNLEHPGFLLLSISSANYAINKCYLPTEMRLIQIYVTGFLLMILFVFGAKLKRFLL</sequence>
<keyword evidence="12" id="KW-0378">Hydrolase</keyword>
<comment type="cofactor">
    <cofactor evidence="2">
        <name>Mn(2+)</name>
        <dbReference type="ChEBI" id="CHEBI:29035"/>
    </cofactor>
</comment>
<dbReference type="WBParaSite" id="TREG1_20360.1">
    <property type="protein sequence ID" value="TREG1_20360.1"/>
    <property type="gene ID" value="TREG1_20360"/>
</dbReference>
<dbReference type="SUPFAM" id="SSF56235">
    <property type="entry name" value="N-terminal nucleophile aminohydrolases (Ntn hydrolases)"/>
    <property type="match status" value="1"/>
</dbReference>
<reference evidence="21" key="2">
    <citation type="submission" date="2023-11" db="UniProtKB">
        <authorList>
            <consortium name="WormBaseParasite"/>
        </authorList>
    </citation>
    <scope>IDENTIFICATION</scope>
</reference>
<name>A0AA85JH66_TRIRE</name>
<comment type="similarity">
    <text evidence="5">Belongs to the metallophosphoesterase superfamily. MPPE1 family.</text>
</comment>
<keyword evidence="11" id="KW-0479">Metal-binding</keyword>
<organism evidence="20 21">
    <name type="scientific">Trichobilharzia regenti</name>
    <name type="common">Nasal bird schistosome</name>
    <dbReference type="NCBI Taxonomy" id="157069"/>
    <lineage>
        <taxon>Eukaryota</taxon>
        <taxon>Metazoa</taxon>
        <taxon>Spiralia</taxon>
        <taxon>Lophotrochozoa</taxon>
        <taxon>Platyhelminthes</taxon>
        <taxon>Trematoda</taxon>
        <taxon>Digenea</taxon>
        <taxon>Strigeidida</taxon>
        <taxon>Schistosomatoidea</taxon>
        <taxon>Schistosomatidae</taxon>
        <taxon>Trichobilharzia</taxon>
    </lineage>
</organism>
<evidence type="ECO:0000256" key="18">
    <source>
        <dbReference type="SAM" id="Phobius"/>
    </source>
</evidence>
<dbReference type="Pfam" id="PF00227">
    <property type="entry name" value="Proteasome"/>
    <property type="match status" value="1"/>
</dbReference>
<proteinExistence type="inferred from homology"/>
<dbReference type="GO" id="GO:0046872">
    <property type="term" value="F:metal ion binding"/>
    <property type="evidence" value="ECO:0007669"/>
    <property type="project" value="UniProtKB-KW"/>
</dbReference>
<evidence type="ECO:0000256" key="1">
    <source>
        <dbReference type="ARBA" id="ARBA00001198"/>
    </source>
</evidence>
<dbReference type="InterPro" id="IPR029055">
    <property type="entry name" value="Ntn_hydrolases_N"/>
</dbReference>
<keyword evidence="10" id="KW-0888">Threonine protease</keyword>
<dbReference type="GO" id="GO:0004298">
    <property type="term" value="F:threonine-type endopeptidase activity"/>
    <property type="evidence" value="ECO:0007669"/>
    <property type="project" value="UniProtKB-KW"/>
</dbReference>
<dbReference type="InterPro" id="IPR004843">
    <property type="entry name" value="Calcineurin-like_PHP"/>
</dbReference>
<keyword evidence="15 18" id="KW-0472">Membrane</keyword>
<evidence type="ECO:0000256" key="14">
    <source>
        <dbReference type="ARBA" id="ARBA00022989"/>
    </source>
</evidence>
<dbReference type="InterPro" id="IPR016050">
    <property type="entry name" value="Proteasome_bsu_CS"/>
</dbReference>
<feature type="domain" description="Calcineurin-like phosphoesterase" evidence="19">
    <location>
        <begin position="239"/>
        <end position="478"/>
    </location>
</feature>
<dbReference type="GO" id="GO:0005839">
    <property type="term" value="C:proteasome core complex"/>
    <property type="evidence" value="ECO:0007669"/>
    <property type="project" value="InterPro"/>
</dbReference>
<accession>A0AA85JH66</accession>
<dbReference type="InterPro" id="IPR033308">
    <property type="entry name" value="PGAP5/Cdc1/Ted1"/>
</dbReference>
<evidence type="ECO:0000256" key="11">
    <source>
        <dbReference type="ARBA" id="ARBA00022723"/>
    </source>
</evidence>
<evidence type="ECO:0000256" key="2">
    <source>
        <dbReference type="ARBA" id="ARBA00001936"/>
    </source>
</evidence>
<dbReference type="Gene3D" id="3.60.21.10">
    <property type="match status" value="1"/>
</dbReference>
<comment type="catalytic activity">
    <reaction evidence="1">
        <text>Cleavage of peptide bonds with very broad specificity.</text>
        <dbReference type="EC" id="3.4.25.1"/>
    </reaction>
</comment>
<dbReference type="PROSITE" id="PS51476">
    <property type="entry name" value="PROTEASOME_BETA_2"/>
    <property type="match status" value="1"/>
</dbReference>
<dbReference type="InterPro" id="IPR000243">
    <property type="entry name" value="Pept_T1A_subB"/>
</dbReference>
<dbReference type="InterPro" id="IPR029052">
    <property type="entry name" value="Metallo-depent_PP-like"/>
</dbReference>
<dbReference type="CDD" id="cd03761">
    <property type="entry name" value="proteasome_beta_type_5"/>
    <property type="match status" value="1"/>
</dbReference>
<dbReference type="GO" id="GO:0005634">
    <property type="term" value="C:nucleus"/>
    <property type="evidence" value="ECO:0007669"/>
    <property type="project" value="UniProtKB-SubCell"/>
</dbReference>
<dbReference type="Proteomes" id="UP000050795">
    <property type="component" value="Unassembled WGS sequence"/>
</dbReference>
<dbReference type="SUPFAM" id="SSF56300">
    <property type="entry name" value="Metallo-dependent phosphatases"/>
    <property type="match status" value="1"/>
</dbReference>
<keyword evidence="9 18" id="KW-0812">Transmembrane</keyword>
<evidence type="ECO:0000313" key="21">
    <source>
        <dbReference type="WBParaSite" id="TREG1_20360.1"/>
    </source>
</evidence>
<reference evidence="20" key="1">
    <citation type="submission" date="2022-06" db="EMBL/GenBank/DDBJ databases">
        <authorList>
            <person name="Berger JAMES D."/>
            <person name="Berger JAMES D."/>
        </authorList>
    </citation>
    <scope>NUCLEOTIDE SEQUENCE [LARGE SCALE GENOMIC DNA]</scope>
</reference>
<dbReference type="Pfam" id="PF00149">
    <property type="entry name" value="Metallophos"/>
    <property type="match status" value="1"/>
</dbReference>
<dbReference type="PROSITE" id="PS00854">
    <property type="entry name" value="PROTEASOME_BETA_1"/>
    <property type="match status" value="1"/>
</dbReference>
<dbReference type="PANTHER" id="PTHR13315">
    <property type="entry name" value="METALLO PHOSPHOESTERASE RELATED"/>
    <property type="match status" value="1"/>
</dbReference>
<dbReference type="GO" id="GO:0016020">
    <property type="term" value="C:membrane"/>
    <property type="evidence" value="ECO:0007669"/>
    <property type="project" value="UniProtKB-SubCell"/>
</dbReference>
<keyword evidence="8" id="KW-0645">Protease</keyword>
<evidence type="ECO:0000259" key="19">
    <source>
        <dbReference type="Pfam" id="PF00149"/>
    </source>
</evidence>
<dbReference type="EC" id="3.4.25.1" evidence="6"/>
<evidence type="ECO:0000256" key="10">
    <source>
        <dbReference type="ARBA" id="ARBA00022698"/>
    </source>
</evidence>
<dbReference type="InterPro" id="IPR023333">
    <property type="entry name" value="Proteasome_suB-type"/>
</dbReference>
<feature type="active site" description="Nucleophile" evidence="17">
    <location>
        <position position="27"/>
    </location>
</feature>
<dbReference type="GO" id="GO:0006506">
    <property type="term" value="P:GPI anchor biosynthetic process"/>
    <property type="evidence" value="ECO:0007669"/>
    <property type="project" value="InterPro"/>
</dbReference>
<protein>
    <recommendedName>
        <fullName evidence="6">proteasome endopeptidase complex</fullName>
        <ecNumber evidence="6">3.4.25.1</ecNumber>
    </recommendedName>
</protein>
<evidence type="ECO:0000256" key="8">
    <source>
        <dbReference type="ARBA" id="ARBA00022670"/>
    </source>
</evidence>
<dbReference type="Gene3D" id="3.60.20.10">
    <property type="entry name" value="Glutamine Phosphoribosylpyrophosphate, subunit 1, domain 1"/>
    <property type="match status" value="1"/>
</dbReference>
<evidence type="ECO:0000256" key="12">
    <source>
        <dbReference type="ARBA" id="ARBA00022801"/>
    </source>
</evidence>
<keyword evidence="14 18" id="KW-1133">Transmembrane helix</keyword>
<evidence type="ECO:0000256" key="4">
    <source>
        <dbReference type="ARBA" id="ARBA00004141"/>
    </source>
</evidence>
<keyword evidence="20" id="KW-1185">Reference proteome</keyword>
<dbReference type="PANTHER" id="PTHR13315:SF0">
    <property type="entry name" value="METALLOPHOSPHOESTERASE 1"/>
    <property type="match status" value="1"/>
</dbReference>
<evidence type="ECO:0000256" key="9">
    <source>
        <dbReference type="ARBA" id="ARBA00022692"/>
    </source>
</evidence>
<feature type="transmembrane region" description="Helical" evidence="18">
    <location>
        <begin position="536"/>
        <end position="555"/>
    </location>
</feature>
<evidence type="ECO:0000256" key="15">
    <source>
        <dbReference type="ARBA" id="ARBA00023136"/>
    </source>
</evidence>
<evidence type="ECO:0000313" key="20">
    <source>
        <dbReference type="Proteomes" id="UP000050795"/>
    </source>
</evidence>
<keyword evidence="13" id="KW-0647">Proteasome</keyword>
<evidence type="ECO:0000256" key="7">
    <source>
        <dbReference type="ARBA" id="ARBA00022490"/>
    </source>
</evidence>
<evidence type="ECO:0000256" key="16">
    <source>
        <dbReference type="ARBA" id="ARBA00023211"/>
    </source>
</evidence>
<evidence type="ECO:0000256" key="6">
    <source>
        <dbReference type="ARBA" id="ARBA00012039"/>
    </source>
</evidence>
<dbReference type="InterPro" id="IPR001353">
    <property type="entry name" value="Proteasome_sua/b"/>
</dbReference>
<evidence type="ECO:0000256" key="5">
    <source>
        <dbReference type="ARBA" id="ARBA00008895"/>
    </source>
</evidence>
<dbReference type="GO" id="GO:0051603">
    <property type="term" value="P:proteolysis involved in protein catabolic process"/>
    <property type="evidence" value="ECO:0007669"/>
    <property type="project" value="InterPro"/>
</dbReference>